<dbReference type="PaxDb" id="3847-GLYMA08G14683.1"/>
<evidence type="ECO:0000313" key="2">
    <source>
        <dbReference type="EnsemblPlants" id="KRH43225"/>
    </source>
</evidence>
<dbReference type="AlphaFoldDB" id="K7L6K4"/>
<dbReference type="EMBL" id="CM000841">
    <property type="protein sequence ID" value="KRH43225.1"/>
    <property type="molecule type" value="Genomic_DNA"/>
</dbReference>
<dbReference type="EnsemblPlants" id="KRH43225">
    <property type="protein sequence ID" value="KRH43225"/>
    <property type="gene ID" value="GLYMA_08G138400"/>
</dbReference>
<dbReference type="Proteomes" id="UP000008827">
    <property type="component" value="Chromosome 8"/>
</dbReference>
<dbReference type="HOGENOM" id="CLU_2626894_0_0_1"/>
<dbReference type="InParanoid" id="K7L6K4"/>
<reference evidence="2" key="2">
    <citation type="submission" date="2018-02" db="UniProtKB">
        <authorList>
            <consortium name="EnsemblPlants"/>
        </authorList>
    </citation>
    <scope>IDENTIFICATION</scope>
    <source>
        <strain evidence="2">Williams 82</strain>
    </source>
</reference>
<keyword evidence="3" id="KW-1185">Reference proteome</keyword>
<evidence type="ECO:0000313" key="1">
    <source>
        <dbReference type="EMBL" id="KRH43225.1"/>
    </source>
</evidence>
<name>K7L6K4_SOYBN</name>
<sequence>MKQSSSGRIDIACWILEAAVAVPDGSIIHNVYNTASSLQLQRNSCRRQNSEATLFCRYFSLYTKSMVGPFSANMWRRV</sequence>
<proteinExistence type="predicted"/>
<dbReference type="Gramene" id="KRH43225">
    <property type="protein sequence ID" value="KRH43225"/>
    <property type="gene ID" value="GLYMA_08G138400"/>
</dbReference>
<evidence type="ECO:0000313" key="3">
    <source>
        <dbReference type="Proteomes" id="UP000008827"/>
    </source>
</evidence>
<reference evidence="1 2" key="1">
    <citation type="journal article" date="2010" name="Nature">
        <title>Genome sequence of the palaeopolyploid soybean.</title>
        <authorList>
            <person name="Schmutz J."/>
            <person name="Cannon S.B."/>
            <person name="Schlueter J."/>
            <person name="Ma J."/>
            <person name="Mitros T."/>
            <person name="Nelson W."/>
            <person name="Hyten D.L."/>
            <person name="Song Q."/>
            <person name="Thelen J.J."/>
            <person name="Cheng J."/>
            <person name="Xu D."/>
            <person name="Hellsten U."/>
            <person name="May G.D."/>
            <person name="Yu Y."/>
            <person name="Sakurai T."/>
            <person name="Umezawa T."/>
            <person name="Bhattacharyya M.K."/>
            <person name="Sandhu D."/>
            <person name="Valliyodan B."/>
            <person name="Lindquist E."/>
            <person name="Peto M."/>
            <person name="Grant D."/>
            <person name="Shu S."/>
            <person name="Goodstein D."/>
            <person name="Barry K."/>
            <person name="Futrell-Griggs M."/>
            <person name="Abernathy B."/>
            <person name="Du J."/>
            <person name="Tian Z."/>
            <person name="Zhu L."/>
            <person name="Gill N."/>
            <person name="Joshi T."/>
            <person name="Libault M."/>
            <person name="Sethuraman A."/>
            <person name="Zhang X.-C."/>
            <person name="Shinozaki K."/>
            <person name="Nguyen H.T."/>
            <person name="Wing R.A."/>
            <person name="Cregan P."/>
            <person name="Specht J."/>
            <person name="Grimwood J."/>
            <person name="Rokhsar D."/>
            <person name="Stacey G."/>
            <person name="Shoemaker R.C."/>
            <person name="Jackson S.A."/>
        </authorList>
    </citation>
    <scope>NUCLEOTIDE SEQUENCE [LARGE SCALE GENOMIC DNA]</scope>
    <source>
        <strain evidence="2">cv. Williams 82</strain>
        <tissue evidence="1">Callus</tissue>
    </source>
</reference>
<organism evidence="1">
    <name type="scientific">Glycine max</name>
    <name type="common">Soybean</name>
    <name type="synonym">Glycine hispida</name>
    <dbReference type="NCBI Taxonomy" id="3847"/>
    <lineage>
        <taxon>Eukaryota</taxon>
        <taxon>Viridiplantae</taxon>
        <taxon>Streptophyta</taxon>
        <taxon>Embryophyta</taxon>
        <taxon>Tracheophyta</taxon>
        <taxon>Spermatophyta</taxon>
        <taxon>Magnoliopsida</taxon>
        <taxon>eudicotyledons</taxon>
        <taxon>Gunneridae</taxon>
        <taxon>Pentapetalae</taxon>
        <taxon>rosids</taxon>
        <taxon>fabids</taxon>
        <taxon>Fabales</taxon>
        <taxon>Fabaceae</taxon>
        <taxon>Papilionoideae</taxon>
        <taxon>50 kb inversion clade</taxon>
        <taxon>NPAAA clade</taxon>
        <taxon>indigoferoid/millettioid clade</taxon>
        <taxon>Phaseoleae</taxon>
        <taxon>Glycine</taxon>
        <taxon>Glycine subgen. Soja</taxon>
    </lineage>
</organism>
<gene>
    <name evidence="1" type="ORF">GLYMA_08G138400</name>
</gene>
<reference evidence="1" key="3">
    <citation type="submission" date="2018-07" db="EMBL/GenBank/DDBJ databases">
        <title>WGS assembly of Glycine max.</title>
        <authorList>
            <person name="Schmutz J."/>
            <person name="Cannon S."/>
            <person name="Schlueter J."/>
            <person name="Ma J."/>
            <person name="Mitros T."/>
            <person name="Nelson W."/>
            <person name="Hyten D."/>
            <person name="Song Q."/>
            <person name="Thelen J."/>
            <person name="Cheng J."/>
            <person name="Xu D."/>
            <person name="Hellsten U."/>
            <person name="May G."/>
            <person name="Yu Y."/>
            <person name="Sakurai T."/>
            <person name="Umezawa T."/>
            <person name="Bhattacharyya M."/>
            <person name="Sandhu D."/>
            <person name="Valliyodan B."/>
            <person name="Lindquist E."/>
            <person name="Peto M."/>
            <person name="Grant D."/>
            <person name="Shu S."/>
            <person name="Goodstein D."/>
            <person name="Barry K."/>
            <person name="Futrell-Griggs M."/>
            <person name="Abernathy B."/>
            <person name="Du J."/>
            <person name="Tian Z."/>
            <person name="Zhu L."/>
            <person name="Gill N."/>
            <person name="Joshi T."/>
            <person name="Libault M."/>
            <person name="Sethuraman A."/>
            <person name="Zhang X."/>
            <person name="Shinozaki K."/>
            <person name="Nguyen H."/>
            <person name="Wing R."/>
            <person name="Cregan P."/>
            <person name="Specht J."/>
            <person name="Grimwood J."/>
            <person name="Rokhsar D."/>
            <person name="Stacey G."/>
            <person name="Shoemaker R."/>
            <person name="Jackson S."/>
        </authorList>
    </citation>
    <scope>NUCLEOTIDE SEQUENCE</scope>
    <source>
        <tissue evidence="1">Callus</tissue>
    </source>
</reference>
<accession>K7L6K4</accession>
<protein>
    <submittedName>
        <fullName evidence="1 2">Uncharacterized protein</fullName>
    </submittedName>
</protein>